<dbReference type="SFLD" id="SFLDG01386">
    <property type="entry name" value="main_SPASM_domain-containing"/>
    <property type="match status" value="1"/>
</dbReference>
<dbReference type="InterPro" id="IPR007197">
    <property type="entry name" value="rSAM"/>
</dbReference>
<comment type="caution">
    <text evidence="8">The sequence shown here is derived from an EMBL/GenBank/DDBJ whole genome shotgun (WGS) entry which is preliminary data.</text>
</comment>
<proteinExistence type="predicted"/>
<dbReference type="InterPro" id="IPR023867">
    <property type="entry name" value="Sulphatase_maturase_rSAM"/>
</dbReference>
<dbReference type="PROSITE" id="PS01305">
    <property type="entry name" value="MOAA_NIFB_PQQE"/>
    <property type="match status" value="1"/>
</dbReference>
<dbReference type="SUPFAM" id="SSF102114">
    <property type="entry name" value="Radical SAM enzymes"/>
    <property type="match status" value="1"/>
</dbReference>
<evidence type="ECO:0000256" key="1">
    <source>
        <dbReference type="ARBA" id="ARBA00001966"/>
    </source>
</evidence>
<keyword evidence="3" id="KW-0949">S-adenosyl-L-methionine</keyword>
<evidence type="ECO:0000313" key="8">
    <source>
        <dbReference type="EMBL" id="RGQ67088.1"/>
    </source>
</evidence>
<evidence type="ECO:0000256" key="6">
    <source>
        <dbReference type="ARBA" id="ARBA00023014"/>
    </source>
</evidence>
<dbReference type="EMBL" id="QRTJ01000016">
    <property type="protein sequence ID" value="RGQ67088.1"/>
    <property type="molecule type" value="Genomic_DNA"/>
</dbReference>
<dbReference type="SFLD" id="SFLDG01067">
    <property type="entry name" value="SPASM/twitch_domain_containing"/>
    <property type="match status" value="1"/>
</dbReference>
<evidence type="ECO:0000256" key="5">
    <source>
        <dbReference type="ARBA" id="ARBA00023004"/>
    </source>
</evidence>
<dbReference type="InterPro" id="IPR058240">
    <property type="entry name" value="rSAM_sf"/>
</dbReference>
<dbReference type="GO" id="GO:0046872">
    <property type="term" value="F:metal ion binding"/>
    <property type="evidence" value="ECO:0007669"/>
    <property type="project" value="UniProtKB-KW"/>
</dbReference>
<dbReference type="InterPro" id="IPR000385">
    <property type="entry name" value="MoaA_NifB_PqqE_Fe-S-bd_CS"/>
</dbReference>
<dbReference type="SFLD" id="SFLDG01384">
    <property type="entry name" value="thioether_bond_formation_requi"/>
    <property type="match status" value="1"/>
</dbReference>
<dbReference type="Proteomes" id="UP000286137">
    <property type="component" value="Unassembled WGS sequence"/>
</dbReference>
<name>A0A412C1Y0_MEDGN</name>
<dbReference type="NCBIfam" id="TIGR04085">
    <property type="entry name" value="rSAM_more_4Fe4S"/>
    <property type="match status" value="1"/>
</dbReference>
<evidence type="ECO:0000256" key="3">
    <source>
        <dbReference type="ARBA" id="ARBA00022691"/>
    </source>
</evidence>
<sequence length="368" mass="42839">MYTLSLEIINKCNLNCTYCYLGEKKNTYMSLETAQKAIDIAVHEANKQHDRTLMVYFIGGEPLMAFNLMKDAVDYAKKKCQETNLICKFSTTINGTLVTAEVIDFFVENTFEVKVSLDGPEHVQNLNRRDYAGTGSFEKIMKNLPLLRKYEQETGNQISVASVVTSNNYQYYAESFQFLLDLGIKKLESGIDYYCSWSDEQIQGLREQIEKVFGLYKAYIQKNQEVIFWNLWEHYLKSFLIPCPFYACKAGLTTCYVTTDGGIYTCAELPEFKIGSVEAGLDVPRIREIIYLEDQGDTMCKECQYIRHCKTRGCQVANYEIHQNVYQPIKVNCEVTKWMYHLIQTNLTEKQLEKLKQEYERRYLRHGK</sequence>
<dbReference type="PANTHER" id="PTHR43273:SF8">
    <property type="entry name" value="RADICAL SAM DOMAIN PROTEIN"/>
    <property type="match status" value="1"/>
</dbReference>
<dbReference type="InterPro" id="IPR013785">
    <property type="entry name" value="Aldolase_TIM"/>
</dbReference>
<reference evidence="8 9" key="1">
    <citation type="submission" date="2018-08" db="EMBL/GenBank/DDBJ databases">
        <title>A genome reference for cultivated species of the human gut microbiota.</title>
        <authorList>
            <person name="Zou Y."/>
            <person name="Xue W."/>
            <person name="Luo G."/>
        </authorList>
    </citation>
    <scope>NUCLEOTIDE SEQUENCE [LARGE SCALE GENOMIC DNA]</scope>
    <source>
        <strain evidence="8 9">AF27-4BH</strain>
    </source>
</reference>
<evidence type="ECO:0000256" key="4">
    <source>
        <dbReference type="ARBA" id="ARBA00022723"/>
    </source>
</evidence>
<dbReference type="GO" id="GO:0051539">
    <property type="term" value="F:4 iron, 4 sulfur cluster binding"/>
    <property type="evidence" value="ECO:0007669"/>
    <property type="project" value="UniProtKB-KW"/>
</dbReference>
<protein>
    <submittedName>
        <fullName evidence="8">Radical SAM protein</fullName>
    </submittedName>
</protein>
<evidence type="ECO:0000313" key="9">
    <source>
        <dbReference type="Proteomes" id="UP000286137"/>
    </source>
</evidence>
<keyword evidence="4" id="KW-0479">Metal-binding</keyword>
<dbReference type="PROSITE" id="PS51918">
    <property type="entry name" value="RADICAL_SAM"/>
    <property type="match status" value="1"/>
</dbReference>
<feature type="domain" description="Radical SAM core" evidence="7">
    <location>
        <begin position="1"/>
        <end position="231"/>
    </location>
</feature>
<gene>
    <name evidence="8" type="ORF">DWY88_09310</name>
</gene>
<dbReference type="CDD" id="cd01335">
    <property type="entry name" value="Radical_SAM"/>
    <property type="match status" value="1"/>
</dbReference>
<dbReference type="RefSeq" id="WP_118013720.1">
    <property type="nucleotide sequence ID" value="NZ_QRTJ01000016.1"/>
</dbReference>
<comment type="cofactor">
    <cofactor evidence="1">
        <name>[4Fe-4S] cluster</name>
        <dbReference type="ChEBI" id="CHEBI:49883"/>
    </cofactor>
</comment>
<accession>A0A412C1Y0</accession>
<dbReference type="GO" id="GO:0016491">
    <property type="term" value="F:oxidoreductase activity"/>
    <property type="evidence" value="ECO:0007669"/>
    <property type="project" value="InterPro"/>
</dbReference>
<organism evidence="8 9">
    <name type="scientific">Mediterraneibacter gnavus</name>
    <name type="common">Ruminococcus gnavus</name>
    <dbReference type="NCBI Taxonomy" id="33038"/>
    <lineage>
        <taxon>Bacteria</taxon>
        <taxon>Bacillati</taxon>
        <taxon>Bacillota</taxon>
        <taxon>Clostridia</taxon>
        <taxon>Lachnospirales</taxon>
        <taxon>Lachnospiraceae</taxon>
        <taxon>Mediterraneibacter</taxon>
    </lineage>
</organism>
<keyword evidence="2" id="KW-0004">4Fe-4S</keyword>
<dbReference type="InterPro" id="IPR023885">
    <property type="entry name" value="4Fe4S-binding_SPASM_dom"/>
</dbReference>
<evidence type="ECO:0000256" key="2">
    <source>
        <dbReference type="ARBA" id="ARBA00022485"/>
    </source>
</evidence>
<dbReference type="PANTHER" id="PTHR43273">
    <property type="entry name" value="ANAEROBIC SULFATASE-MATURATING ENZYME HOMOLOG ASLB-RELATED"/>
    <property type="match status" value="1"/>
</dbReference>
<keyword evidence="5" id="KW-0408">Iron</keyword>
<keyword evidence="6" id="KW-0411">Iron-sulfur</keyword>
<dbReference type="SFLD" id="SFLDS00029">
    <property type="entry name" value="Radical_SAM"/>
    <property type="match status" value="1"/>
</dbReference>
<dbReference type="Gene3D" id="3.20.20.70">
    <property type="entry name" value="Aldolase class I"/>
    <property type="match status" value="1"/>
</dbReference>
<dbReference type="AlphaFoldDB" id="A0A412C1Y0"/>
<evidence type="ECO:0000259" key="7">
    <source>
        <dbReference type="PROSITE" id="PS51918"/>
    </source>
</evidence>
<dbReference type="Pfam" id="PF04055">
    <property type="entry name" value="Radical_SAM"/>
    <property type="match status" value="1"/>
</dbReference>